<dbReference type="Gene3D" id="3.20.20.150">
    <property type="entry name" value="Divalent-metal-dependent TIM barrel enzymes"/>
    <property type="match status" value="1"/>
</dbReference>
<feature type="signal peptide" evidence="1">
    <location>
        <begin position="1"/>
        <end position="22"/>
    </location>
</feature>
<sequence>MTFRSRLLLAIAALAVASTAPAHPHEDSAPLSEQIGLQLYSVRGSFLQDPFAAMDMVAGYGITEVETAGTARMTPGQFRAELEKRGLKAVSSHVQYNALKEDFAAVLNEVKTLGVGYAILPWIPHEGDFDAEDVATSIALFNKWGDAFHAAGIKFGYHPHGYEFGAGKLAGDTPFDELVAGTAGHHVYFEMDVFWVVHGGADPVTLLNKYPNRWMGLHVKDIRKGAATGFANGGAPKEDKVIVGTGQVDWPELIAVAKSHGVQHFFIEDESPDPLANIPQSIAYLNGLDL</sequence>
<dbReference type="PANTHER" id="PTHR12110:SF41">
    <property type="entry name" value="INOSOSE DEHYDRATASE"/>
    <property type="match status" value="1"/>
</dbReference>
<keyword evidence="4" id="KW-1185">Reference proteome</keyword>
<feature type="domain" description="Xylose isomerase-like TIM barrel" evidence="2">
    <location>
        <begin position="78"/>
        <end position="286"/>
    </location>
</feature>
<dbReference type="SUPFAM" id="SSF51658">
    <property type="entry name" value="Xylose isomerase-like"/>
    <property type="match status" value="1"/>
</dbReference>
<evidence type="ECO:0000256" key="1">
    <source>
        <dbReference type="SAM" id="SignalP"/>
    </source>
</evidence>
<dbReference type="EMBL" id="CP119075">
    <property type="protein sequence ID" value="WED64797.1"/>
    <property type="molecule type" value="Genomic_DNA"/>
</dbReference>
<evidence type="ECO:0000259" key="2">
    <source>
        <dbReference type="Pfam" id="PF01261"/>
    </source>
</evidence>
<evidence type="ECO:0000313" key="3">
    <source>
        <dbReference type="EMBL" id="WED64797.1"/>
    </source>
</evidence>
<name>A0AAE9ZVE8_9BACT</name>
<feature type="chain" id="PRO_5042068815" evidence="1">
    <location>
        <begin position="23"/>
        <end position="290"/>
    </location>
</feature>
<keyword evidence="1" id="KW-0732">Signal</keyword>
<dbReference type="Proteomes" id="UP001218638">
    <property type="component" value="Chromosome"/>
</dbReference>
<proteinExistence type="predicted"/>
<dbReference type="KEGG" id="slom:PXH66_20830"/>
<gene>
    <name evidence="3" type="ORF">PXH66_20830</name>
</gene>
<protein>
    <submittedName>
        <fullName evidence="3">Sugar phosphate isomerase/epimerase</fullName>
    </submittedName>
</protein>
<keyword evidence="3" id="KW-0413">Isomerase</keyword>
<dbReference type="GO" id="GO:0016853">
    <property type="term" value="F:isomerase activity"/>
    <property type="evidence" value="ECO:0007669"/>
    <property type="project" value="UniProtKB-KW"/>
</dbReference>
<dbReference type="Pfam" id="PF01261">
    <property type="entry name" value="AP_endonuc_2"/>
    <property type="match status" value="1"/>
</dbReference>
<dbReference type="PANTHER" id="PTHR12110">
    <property type="entry name" value="HYDROXYPYRUVATE ISOMERASE"/>
    <property type="match status" value="1"/>
</dbReference>
<dbReference type="InterPro" id="IPR013022">
    <property type="entry name" value="Xyl_isomerase-like_TIM-brl"/>
</dbReference>
<accession>A0AAE9ZVE8</accession>
<evidence type="ECO:0000313" key="4">
    <source>
        <dbReference type="Proteomes" id="UP001218638"/>
    </source>
</evidence>
<dbReference type="InterPro" id="IPR036237">
    <property type="entry name" value="Xyl_isomerase-like_sf"/>
</dbReference>
<dbReference type="InterPro" id="IPR050312">
    <property type="entry name" value="IolE/XylAMocC-like"/>
</dbReference>
<dbReference type="RefSeq" id="WP_330931940.1">
    <property type="nucleotide sequence ID" value="NZ_CP119075.1"/>
</dbReference>
<organism evidence="3 4">
    <name type="scientific">Synoicihabitans lomoniglobus</name>
    <dbReference type="NCBI Taxonomy" id="2909285"/>
    <lineage>
        <taxon>Bacteria</taxon>
        <taxon>Pseudomonadati</taxon>
        <taxon>Verrucomicrobiota</taxon>
        <taxon>Opitutia</taxon>
        <taxon>Opitutales</taxon>
        <taxon>Opitutaceae</taxon>
        <taxon>Synoicihabitans</taxon>
    </lineage>
</organism>
<reference evidence="3" key="1">
    <citation type="submission" date="2023-03" db="EMBL/GenBank/DDBJ databases">
        <title>Lomoglobus Profundus gen. nov., sp. nov., a novel member of the phylum Verrucomicrobia, isolated from deep-marine sediment of South China Sea.</title>
        <authorList>
            <person name="Ahmad T."/>
            <person name="Ishaq S.E."/>
            <person name="Wang F."/>
        </authorList>
    </citation>
    <scope>NUCLEOTIDE SEQUENCE</scope>
    <source>
        <strain evidence="3">LMO-M01</strain>
    </source>
</reference>
<dbReference type="AlphaFoldDB" id="A0AAE9ZVE8"/>